<dbReference type="STRING" id="145388.A0A0D2L5S6"/>
<dbReference type="GeneID" id="25738460"/>
<dbReference type="EC" id="1.-.-.-" evidence="5"/>
<comment type="cofactor">
    <cofactor evidence="1">
        <name>FMN</name>
        <dbReference type="ChEBI" id="CHEBI:58210"/>
    </cofactor>
</comment>
<dbReference type="RefSeq" id="XP_013901393.1">
    <property type="nucleotide sequence ID" value="XM_014045939.1"/>
</dbReference>
<feature type="domain" description="NADH:flavin oxidoreductase/NADH oxidase N-terminal" evidence="4">
    <location>
        <begin position="2"/>
        <end position="266"/>
    </location>
</feature>
<comment type="similarity">
    <text evidence="2">Belongs to the NADH:flavin oxidoreductase/NADH oxidase family.</text>
</comment>
<evidence type="ECO:0000313" key="5">
    <source>
        <dbReference type="EMBL" id="KIZ02374.1"/>
    </source>
</evidence>
<sequence>MYEPSHLAGWKLVTSAVHSKGGAIFSQLFHAGRVTHSSITGPGGPVSASPTGISGLIRTPSGKQPYEVPAELTLGQIKGVVADFRAAAERAVEAGFDGIELHAGNGYLLQSFLAQKTNTRDDDYGGASVENRARLVLEIVDACVDAIGADRGVTFSDLVEPEDDALAQLDYLGPQLAQRQLAYVCLSSLNGDPYYKFAGLPEPNFKVDPFKYFRERYSGVLAVNGGLQPQQTAAYVADGTANFAFFGVLYVANANLPELIKASAPLNYGGADASTWYGGSPDDDAKNFTDWPLTAP</sequence>
<dbReference type="InterPro" id="IPR013785">
    <property type="entry name" value="Aldolase_TIM"/>
</dbReference>
<dbReference type="GO" id="GO:0016491">
    <property type="term" value="F:oxidoreductase activity"/>
    <property type="evidence" value="ECO:0007669"/>
    <property type="project" value="UniProtKB-KW"/>
</dbReference>
<dbReference type="InterPro" id="IPR045247">
    <property type="entry name" value="Oye-like"/>
</dbReference>
<evidence type="ECO:0000313" key="6">
    <source>
        <dbReference type="Proteomes" id="UP000054498"/>
    </source>
</evidence>
<dbReference type="OrthoDB" id="1663137at2759"/>
<proteinExistence type="inferred from homology"/>
<dbReference type="KEGG" id="mng:MNEG_5583"/>
<dbReference type="Gene3D" id="3.20.20.70">
    <property type="entry name" value="Aldolase class I"/>
    <property type="match status" value="1"/>
</dbReference>
<accession>A0A0D2L5S6</accession>
<evidence type="ECO:0000256" key="1">
    <source>
        <dbReference type="ARBA" id="ARBA00001917"/>
    </source>
</evidence>
<dbReference type="Proteomes" id="UP000054498">
    <property type="component" value="Unassembled WGS sequence"/>
</dbReference>
<evidence type="ECO:0000256" key="2">
    <source>
        <dbReference type="ARBA" id="ARBA00005979"/>
    </source>
</evidence>
<dbReference type="PANTHER" id="PTHR22893">
    <property type="entry name" value="NADH OXIDOREDUCTASE-RELATED"/>
    <property type="match status" value="1"/>
</dbReference>
<keyword evidence="5" id="KW-0560">Oxidoreductase</keyword>
<dbReference type="GO" id="GO:0010181">
    <property type="term" value="F:FMN binding"/>
    <property type="evidence" value="ECO:0007669"/>
    <property type="project" value="InterPro"/>
</dbReference>
<name>A0A0D2L5S6_9CHLO</name>
<evidence type="ECO:0000259" key="4">
    <source>
        <dbReference type="Pfam" id="PF00724"/>
    </source>
</evidence>
<dbReference type="SUPFAM" id="SSF51395">
    <property type="entry name" value="FMN-linked oxidoreductases"/>
    <property type="match status" value="1"/>
</dbReference>
<protein>
    <submittedName>
        <fullName evidence="5">N-ethylmaleimide reductase</fullName>
        <ecNumber evidence="5">1.-.-.-</ecNumber>
    </submittedName>
</protein>
<gene>
    <name evidence="5" type="ORF">MNEG_5583</name>
</gene>
<evidence type="ECO:0000256" key="3">
    <source>
        <dbReference type="ARBA" id="ARBA00022643"/>
    </source>
</evidence>
<keyword evidence="6" id="KW-1185">Reference proteome</keyword>
<dbReference type="EMBL" id="KK101063">
    <property type="protein sequence ID" value="KIZ02374.1"/>
    <property type="molecule type" value="Genomic_DNA"/>
</dbReference>
<dbReference type="InterPro" id="IPR001155">
    <property type="entry name" value="OxRdtase_FMN_N"/>
</dbReference>
<dbReference type="Pfam" id="PF00724">
    <property type="entry name" value="Oxidored_FMN"/>
    <property type="match status" value="1"/>
</dbReference>
<keyword evidence="3" id="KW-0288">FMN</keyword>
<keyword evidence="3" id="KW-0285">Flavoprotein</keyword>
<reference evidence="5 6" key="1">
    <citation type="journal article" date="2013" name="BMC Genomics">
        <title>Reconstruction of the lipid metabolism for the microalga Monoraphidium neglectum from its genome sequence reveals characteristics suitable for biofuel production.</title>
        <authorList>
            <person name="Bogen C."/>
            <person name="Al-Dilaimi A."/>
            <person name="Albersmeier A."/>
            <person name="Wichmann J."/>
            <person name="Grundmann M."/>
            <person name="Rupp O."/>
            <person name="Lauersen K.J."/>
            <person name="Blifernez-Klassen O."/>
            <person name="Kalinowski J."/>
            <person name="Goesmann A."/>
            <person name="Mussgnug J.H."/>
            <person name="Kruse O."/>
        </authorList>
    </citation>
    <scope>NUCLEOTIDE SEQUENCE [LARGE SCALE GENOMIC DNA]</scope>
    <source>
        <strain evidence="5 6">SAG 48.87</strain>
    </source>
</reference>
<dbReference type="AlphaFoldDB" id="A0A0D2L5S6"/>
<dbReference type="PANTHER" id="PTHR22893:SF123">
    <property type="entry name" value="NADH:FLAVIN OXIDOREDUCTASE_NADH OXIDASE N-TERMINAL DOMAIN-CONTAINING PROTEIN"/>
    <property type="match status" value="1"/>
</dbReference>
<organism evidence="5 6">
    <name type="scientific">Monoraphidium neglectum</name>
    <dbReference type="NCBI Taxonomy" id="145388"/>
    <lineage>
        <taxon>Eukaryota</taxon>
        <taxon>Viridiplantae</taxon>
        <taxon>Chlorophyta</taxon>
        <taxon>core chlorophytes</taxon>
        <taxon>Chlorophyceae</taxon>
        <taxon>CS clade</taxon>
        <taxon>Sphaeropleales</taxon>
        <taxon>Selenastraceae</taxon>
        <taxon>Monoraphidium</taxon>
    </lineage>
</organism>